<dbReference type="Gene3D" id="1.10.287.130">
    <property type="match status" value="1"/>
</dbReference>
<dbReference type="EMBL" id="WVIE01000007">
    <property type="protein sequence ID" value="NDJ17187.1"/>
    <property type="molecule type" value="Genomic_DNA"/>
</dbReference>
<feature type="domain" description="Response regulatory" evidence="10">
    <location>
        <begin position="19"/>
        <end position="134"/>
    </location>
</feature>
<sequence length="438" mass="48855">MSTLIHRNSAGSSAMVGERIVIVEDESVVALNLRLRLELAHFQVEGVADSGKTAIALIAETLPDLVLMDIRLKGSQTGIQVAEEIQKRWNIPVIYLTGYTDETTLRKLKHTSPYGYLLKPFEPTELYTAIEIALNQHHTQTKLQSLNTDLERRVQARTEELELINQRLQTEILERKRAEAETLQALEKERELSDLKSRFITTTSHEFRTPLSIVLTSAELLERMGVDCTEERRSRYFLKIRDAVRSMTTILADMLTLGKASAGTLEFHPASFDLKKFCHSLLSDLQLDPLEVRASDRPSHRSIVLDYDPRAANAGEVVRTQVELDPDLLGLILSNLLSNAVKYSLNEAKIRLAIHFVADAEGRSSVVLQVQDHGMGIPAEDMPRLFESFHRAKNVDTISGTGLGLAIVHQCVKLHGGDIQIDSELGQGTTVTVTLPLP</sequence>
<dbReference type="SMART" id="SM00388">
    <property type="entry name" value="HisKA"/>
    <property type="match status" value="1"/>
</dbReference>
<dbReference type="PANTHER" id="PTHR43711">
    <property type="entry name" value="TWO-COMPONENT HISTIDINE KINASE"/>
    <property type="match status" value="1"/>
</dbReference>
<evidence type="ECO:0000259" key="10">
    <source>
        <dbReference type="PROSITE" id="PS50110"/>
    </source>
</evidence>
<evidence type="ECO:0000256" key="6">
    <source>
        <dbReference type="ARBA" id="ARBA00023012"/>
    </source>
</evidence>
<comment type="caution">
    <text evidence="11">The sequence shown here is derived from an EMBL/GenBank/DDBJ whole genome shotgun (WGS) entry which is preliminary data.</text>
</comment>
<evidence type="ECO:0000256" key="4">
    <source>
        <dbReference type="ARBA" id="ARBA00022679"/>
    </source>
</evidence>
<feature type="modified residue" description="4-aspartylphosphate" evidence="7">
    <location>
        <position position="69"/>
    </location>
</feature>
<dbReference type="InterPro" id="IPR050736">
    <property type="entry name" value="Sensor_HK_Regulatory"/>
</dbReference>
<evidence type="ECO:0000256" key="3">
    <source>
        <dbReference type="ARBA" id="ARBA00022553"/>
    </source>
</evidence>
<dbReference type="Proteomes" id="UP000646053">
    <property type="component" value="Unassembled WGS sequence"/>
</dbReference>
<dbReference type="CDD" id="cd00082">
    <property type="entry name" value="HisKA"/>
    <property type="match status" value="1"/>
</dbReference>
<dbReference type="CDD" id="cd17534">
    <property type="entry name" value="REC_DC-like"/>
    <property type="match status" value="1"/>
</dbReference>
<feature type="coiled-coil region" evidence="8">
    <location>
        <begin position="147"/>
        <end position="198"/>
    </location>
</feature>
<keyword evidence="6" id="KW-0902">Two-component regulatory system</keyword>
<dbReference type="InterPro" id="IPR005467">
    <property type="entry name" value="His_kinase_dom"/>
</dbReference>
<evidence type="ECO:0000256" key="2">
    <source>
        <dbReference type="ARBA" id="ARBA00012438"/>
    </source>
</evidence>
<dbReference type="Pfam" id="PF00072">
    <property type="entry name" value="Response_reg"/>
    <property type="match status" value="1"/>
</dbReference>
<evidence type="ECO:0000256" key="5">
    <source>
        <dbReference type="ARBA" id="ARBA00022777"/>
    </source>
</evidence>
<evidence type="ECO:0000313" key="11">
    <source>
        <dbReference type="EMBL" id="NDJ17187.1"/>
    </source>
</evidence>
<dbReference type="FunFam" id="3.30.565.10:FF:000006">
    <property type="entry name" value="Sensor histidine kinase WalK"/>
    <property type="match status" value="1"/>
</dbReference>
<feature type="domain" description="Histidine kinase" evidence="9">
    <location>
        <begin position="202"/>
        <end position="438"/>
    </location>
</feature>
<dbReference type="EC" id="2.7.13.3" evidence="2"/>
<dbReference type="InterPro" id="IPR004358">
    <property type="entry name" value="Sig_transdc_His_kin-like_C"/>
</dbReference>
<dbReference type="PANTHER" id="PTHR43711:SF26">
    <property type="entry name" value="SENSOR HISTIDINE KINASE RCSC"/>
    <property type="match status" value="1"/>
</dbReference>
<keyword evidence="5" id="KW-0418">Kinase</keyword>
<keyword evidence="12" id="KW-1185">Reference proteome</keyword>
<dbReference type="CDD" id="cd00075">
    <property type="entry name" value="HATPase"/>
    <property type="match status" value="1"/>
</dbReference>
<dbReference type="SUPFAM" id="SSF55874">
    <property type="entry name" value="ATPase domain of HSP90 chaperone/DNA topoisomerase II/histidine kinase"/>
    <property type="match status" value="1"/>
</dbReference>
<organism evidence="11 12">
    <name type="scientific">Myxacorys almedinensis A</name>
    <dbReference type="NCBI Taxonomy" id="2690445"/>
    <lineage>
        <taxon>Bacteria</taxon>
        <taxon>Bacillati</taxon>
        <taxon>Cyanobacteriota</taxon>
        <taxon>Cyanophyceae</taxon>
        <taxon>Leptolyngbyales</taxon>
        <taxon>Leptolyngbyaceae</taxon>
        <taxon>Myxacorys</taxon>
        <taxon>Myxacorys almedinensis</taxon>
    </lineage>
</organism>
<keyword evidence="3 7" id="KW-0597">Phosphoprotein</keyword>
<evidence type="ECO:0000256" key="7">
    <source>
        <dbReference type="PROSITE-ProRule" id="PRU00169"/>
    </source>
</evidence>
<proteinExistence type="predicted"/>
<dbReference type="PROSITE" id="PS50109">
    <property type="entry name" value="HIS_KIN"/>
    <property type="match status" value="1"/>
</dbReference>
<dbReference type="InterPro" id="IPR001789">
    <property type="entry name" value="Sig_transdc_resp-reg_receiver"/>
</dbReference>
<protein>
    <recommendedName>
        <fullName evidence="2">histidine kinase</fullName>
        <ecNumber evidence="2">2.7.13.3</ecNumber>
    </recommendedName>
</protein>
<dbReference type="Pfam" id="PF00512">
    <property type="entry name" value="HisKA"/>
    <property type="match status" value="1"/>
</dbReference>
<dbReference type="AlphaFoldDB" id="A0A8J7YZ04"/>
<dbReference type="Gene3D" id="3.30.565.10">
    <property type="entry name" value="Histidine kinase-like ATPase, C-terminal domain"/>
    <property type="match status" value="1"/>
</dbReference>
<reference evidence="11" key="1">
    <citation type="submission" date="2019-12" db="EMBL/GenBank/DDBJ databases">
        <title>High-Quality draft genome sequences of three cyanobacteria isolated from the limestone walls of the Old Cathedral of Coimbra.</title>
        <authorList>
            <person name="Tiago I."/>
            <person name="Soares F."/>
            <person name="Portugal A."/>
        </authorList>
    </citation>
    <scope>NUCLEOTIDE SEQUENCE</scope>
    <source>
        <strain evidence="11">A</strain>
    </source>
</reference>
<dbReference type="InterPro" id="IPR003661">
    <property type="entry name" value="HisK_dim/P_dom"/>
</dbReference>
<dbReference type="InterPro" id="IPR011006">
    <property type="entry name" value="CheY-like_superfamily"/>
</dbReference>
<dbReference type="PROSITE" id="PS50110">
    <property type="entry name" value="RESPONSE_REGULATORY"/>
    <property type="match status" value="1"/>
</dbReference>
<dbReference type="InterPro" id="IPR003594">
    <property type="entry name" value="HATPase_dom"/>
</dbReference>
<dbReference type="Gene3D" id="3.40.50.2300">
    <property type="match status" value="1"/>
</dbReference>
<dbReference type="Pfam" id="PF02518">
    <property type="entry name" value="HATPase_c"/>
    <property type="match status" value="1"/>
</dbReference>
<dbReference type="SUPFAM" id="SSF52172">
    <property type="entry name" value="CheY-like"/>
    <property type="match status" value="1"/>
</dbReference>
<accession>A0A8J7YZ04</accession>
<keyword evidence="8" id="KW-0175">Coiled coil</keyword>
<comment type="catalytic activity">
    <reaction evidence="1">
        <text>ATP + protein L-histidine = ADP + protein N-phospho-L-histidine.</text>
        <dbReference type="EC" id="2.7.13.3"/>
    </reaction>
</comment>
<gene>
    <name evidence="11" type="ORF">GS601_07770</name>
</gene>
<dbReference type="SMART" id="SM00387">
    <property type="entry name" value="HATPase_c"/>
    <property type="match status" value="1"/>
</dbReference>
<name>A0A8J7YZ04_9CYAN</name>
<dbReference type="PRINTS" id="PR00344">
    <property type="entry name" value="BCTRLSENSOR"/>
</dbReference>
<evidence type="ECO:0000313" key="12">
    <source>
        <dbReference type="Proteomes" id="UP000646053"/>
    </source>
</evidence>
<dbReference type="InterPro" id="IPR036097">
    <property type="entry name" value="HisK_dim/P_sf"/>
</dbReference>
<dbReference type="SUPFAM" id="SSF47384">
    <property type="entry name" value="Homodimeric domain of signal transducing histidine kinase"/>
    <property type="match status" value="1"/>
</dbReference>
<dbReference type="GO" id="GO:0000155">
    <property type="term" value="F:phosphorelay sensor kinase activity"/>
    <property type="evidence" value="ECO:0007669"/>
    <property type="project" value="InterPro"/>
</dbReference>
<dbReference type="InterPro" id="IPR036890">
    <property type="entry name" value="HATPase_C_sf"/>
</dbReference>
<keyword evidence="4" id="KW-0808">Transferase</keyword>
<dbReference type="SMART" id="SM00448">
    <property type="entry name" value="REC"/>
    <property type="match status" value="1"/>
</dbReference>
<evidence type="ECO:0000256" key="1">
    <source>
        <dbReference type="ARBA" id="ARBA00000085"/>
    </source>
</evidence>
<dbReference type="RefSeq" id="WP_162422697.1">
    <property type="nucleotide sequence ID" value="NZ_WVIE01000007.1"/>
</dbReference>
<evidence type="ECO:0000256" key="8">
    <source>
        <dbReference type="SAM" id="Coils"/>
    </source>
</evidence>
<evidence type="ECO:0000259" key="9">
    <source>
        <dbReference type="PROSITE" id="PS50109"/>
    </source>
</evidence>